<keyword evidence="7" id="KW-0542">Nucleomorph</keyword>
<dbReference type="PANTHER" id="PTHR10894">
    <property type="entry name" value="NUCLEOLAR PROTEIN 5 NUCLEOLAR PROTEIN NOP5 NOP58"/>
    <property type="match status" value="1"/>
</dbReference>
<name>Q98S24_GUITH</name>
<geneLocation type="nucleomorph" evidence="7"/>
<organism evidence="7 10">
    <name type="scientific">Guillardia theta</name>
    <name type="common">Cryptophyte</name>
    <name type="synonym">Cryptomonas phi</name>
    <dbReference type="NCBI Taxonomy" id="55529"/>
    <lineage>
        <taxon>Eukaryota</taxon>
        <taxon>Cryptophyceae</taxon>
        <taxon>Pyrenomonadales</taxon>
        <taxon>Geminigeraceae</taxon>
        <taxon>Guillardia</taxon>
    </lineage>
</organism>
<accession>Q98S24</accession>
<dbReference type="RefSeq" id="XP_001713447.1">
    <property type="nucleotide sequence ID" value="XM_001713395.1"/>
</dbReference>
<dbReference type="GO" id="GO:0031428">
    <property type="term" value="C:box C/D methylation guide snoRNP complex"/>
    <property type="evidence" value="ECO:0007669"/>
    <property type="project" value="InterPro"/>
</dbReference>
<sequence length="418" mass="48044">MLILYDSVIGYCLFSVNENIINKYIDIEYENFISSYQNFSKIFKIKFFLPFKSLKHSLQNTVLINQSKISKSLQKILHLAFDLKEKNNIGVFDSKLAFKLNKIFNNYLIVDEKCLKLIKTIRLYFDRIIEKLIPNDIKKTRNGVAHFYSELKLKMSSSNLEFSIIQSSMILDQLDKDNNFFSTMCRELYSFHFPELSNLIKDNFNFCLLVKLIGDKKTLNINNFKEILLIIYNERLTYEIIKSSNQSIGICMDKIDYILLEKIANLVIASFELKNVLIKHIKAKMKKVCPNLVNLIGEVLGSKILSHAGSLKNLAKLPSSTIQILGAEKNLFSALKKNEKTPKYGIIVNSKLISKISNSNKYKFARYIANKISLSARIDFFSGAKCTSYGKNFKSQIKIQISSIDMSGIRTRDNLLAP</sequence>
<reference evidence="8" key="2">
    <citation type="submission" date="2021-01" db="EMBL/GenBank/DDBJ databases">
        <authorList>
            <person name="Corre E."/>
            <person name="Pelletier E."/>
            <person name="Niang G."/>
            <person name="Scheremetjew M."/>
            <person name="Finn R."/>
            <person name="Kale V."/>
            <person name="Holt S."/>
            <person name="Cochrane G."/>
            <person name="Meng A."/>
            <person name="Brown T."/>
            <person name="Cohen L."/>
        </authorList>
    </citation>
    <scope>NUCLEOTIDE SEQUENCE</scope>
    <source>
        <strain evidence="8">CCMP 2712</strain>
    </source>
</reference>
<dbReference type="InterPro" id="IPR002687">
    <property type="entry name" value="Nop_dom"/>
</dbReference>
<dbReference type="GO" id="GO:0030515">
    <property type="term" value="F:snoRNA binding"/>
    <property type="evidence" value="ECO:0007669"/>
    <property type="project" value="InterPro"/>
</dbReference>
<keyword evidence="3" id="KW-0690">Ribosome biogenesis</keyword>
<dbReference type="InterPro" id="IPR042239">
    <property type="entry name" value="Nop_C"/>
</dbReference>
<dbReference type="GO" id="GO:0032040">
    <property type="term" value="C:small-subunit processome"/>
    <property type="evidence" value="ECO:0007669"/>
    <property type="project" value="InterPro"/>
</dbReference>
<evidence type="ECO:0000256" key="2">
    <source>
        <dbReference type="ARBA" id="ARBA00009211"/>
    </source>
</evidence>
<evidence type="ECO:0000313" key="8">
    <source>
        <dbReference type="EMBL" id="CAE2281839.1"/>
    </source>
</evidence>
<dbReference type="InterPro" id="IPR012976">
    <property type="entry name" value="NOSIC"/>
</dbReference>
<reference evidence="7 10" key="1">
    <citation type="journal article" date="2001" name="Nature">
        <title>The highly reduced genome of an enslaved algal nucleus.</title>
        <authorList>
            <person name="Douglas S."/>
            <person name="Zauner S."/>
            <person name="Fraunholz M."/>
            <person name="Beaton M."/>
            <person name="Penny S."/>
            <person name="Deng L."/>
            <person name="Wu X."/>
            <person name="Reith M."/>
            <person name="Cavalier-Smith T."/>
            <person name="Maier U."/>
        </authorList>
    </citation>
    <scope>NUCLEOTIDE SEQUENCE [LARGE SCALE GENOMIC DNA]</scope>
</reference>
<dbReference type="EMBL" id="AF083031">
    <property type="protein sequence ID" value="AAK39756.1"/>
    <property type="molecule type" value="Genomic_DNA"/>
</dbReference>
<dbReference type="InterPro" id="IPR045056">
    <property type="entry name" value="Nop56/Nop58"/>
</dbReference>
<dbReference type="Gene3D" id="1.10.287.4070">
    <property type="match status" value="1"/>
</dbReference>
<dbReference type="InterPro" id="IPR036070">
    <property type="entry name" value="Nop_dom_sf"/>
</dbReference>
<dbReference type="PROSITE" id="PS51358">
    <property type="entry name" value="NOP"/>
    <property type="match status" value="1"/>
</dbReference>
<dbReference type="Pfam" id="PF01798">
    <property type="entry name" value="Nop"/>
    <property type="match status" value="1"/>
</dbReference>
<evidence type="ECO:0000256" key="5">
    <source>
        <dbReference type="ARBA" id="ARBA00040742"/>
    </source>
</evidence>
<dbReference type="GeneID" id="857229"/>
<evidence type="ECO:0000313" key="7">
    <source>
        <dbReference type="EMBL" id="AAK39756.1"/>
    </source>
</evidence>
<evidence type="ECO:0000256" key="4">
    <source>
        <dbReference type="ARBA" id="ARBA00023242"/>
    </source>
</evidence>
<dbReference type="Proteomes" id="UP000242167">
    <property type="component" value="Nucleomorph 3"/>
</dbReference>
<dbReference type="PIR" id="E90133">
    <property type="entry name" value="E90133"/>
</dbReference>
<dbReference type="EMBL" id="HBKN01011724">
    <property type="protein sequence ID" value="CAE2281839.1"/>
    <property type="molecule type" value="Transcribed_RNA"/>
</dbReference>
<evidence type="ECO:0000259" key="6">
    <source>
        <dbReference type="PROSITE" id="PS51358"/>
    </source>
</evidence>
<keyword evidence="4" id="KW-0539">Nucleus</keyword>
<dbReference type="EMBL" id="HBKN01011728">
    <property type="protein sequence ID" value="CAE2281852.1"/>
    <property type="molecule type" value="Transcribed_RNA"/>
</dbReference>
<dbReference type="GO" id="GO:0042254">
    <property type="term" value="P:ribosome biogenesis"/>
    <property type="evidence" value="ECO:0007669"/>
    <property type="project" value="UniProtKB-KW"/>
</dbReference>
<dbReference type="SMART" id="SM00931">
    <property type="entry name" value="NOSIC"/>
    <property type="match status" value="1"/>
</dbReference>
<dbReference type="PANTHER" id="PTHR10894:SF0">
    <property type="entry name" value="NUCLEOLAR PROTEIN 56"/>
    <property type="match status" value="1"/>
</dbReference>
<dbReference type="Gene3D" id="1.10.246.90">
    <property type="entry name" value="Nop domain"/>
    <property type="match status" value="1"/>
</dbReference>
<gene>
    <name evidence="7" type="primary">nop56</name>
    <name evidence="8" type="ORF">GTHE00462_LOCUS9235</name>
    <name evidence="9" type="ORF">GTHE00462_LOCUS9238</name>
</gene>
<dbReference type="InterPro" id="IPR012974">
    <property type="entry name" value="NOP58/56_N"/>
</dbReference>
<dbReference type="Pfam" id="PF08156">
    <property type="entry name" value="NOP5NT"/>
    <property type="match status" value="1"/>
</dbReference>
<protein>
    <recommendedName>
        <fullName evidence="5">Nucleolar protein 56</fullName>
    </recommendedName>
</protein>
<comment type="subcellular location">
    <subcellularLocation>
        <location evidence="1">Nucleus</location>
        <location evidence="1">Nucleolus</location>
    </subcellularLocation>
</comment>
<evidence type="ECO:0000313" key="9">
    <source>
        <dbReference type="EMBL" id="CAE2281852.1"/>
    </source>
</evidence>
<evidence type="ECO:0000313" key="10">
    <source>
        <dbReference type="Proteomes" id="UP000242167"/>
    </source>
</evidence>
<dbReference type="SUPFAM" id="SSF89124">
    <property type="entry name" value="Nop domain"/>
    <property type="match status" value="1"/>
</dbReference>
<proteinExistence type="inferred from homology"/>
<feature type="domain" description="Nop" evidence="6">
    <location>
        <begin position="288"/>
        <end position="406"/>
    </location>
</feature>
<evidence type="ECO:0000256" key="3">
    <source>
        <dbReference type="ARBA" id="ARBA00022517"/>
    </source>
</evidence>
<comment type="similarity">
    <text evidence="2">Belongs to the NOP5/NOP56 family.</text>
</comment>
<dbReference type="AlphaFoldDB" id="Q98S24"/>
<evidence type="ECO:0000256" key="1">
    <source>
        <dbReference type="ARBA" id="ARBA00004604"/>
    </source>
</evidence>